<keyword evidence="2" id="KW-1185">Reference proteome</keyword>
<evidence type="ECO:0008006" key="3">
    <source>
        <dbReference type="Google" id="ProtNLM"/>
    </source>
</evidence>
<gene>
    <name evidence="1" type="ORF">J2Y69_000428</name>
</gene>
<accession>A0ABU1S8A4</accession>
<dbReference type="RefSeq" id="WP_310017051.1">
    <property type="nucleotide sequence ID" value="NZ_JAVDUM010000002.1"/>
</dbReference>
<evidence type="ECO:0000313" key="2">
    <source>
        <dbReference type="Proteomes" id="UP001259347"/>
    </source>
</evidence>
<name>A0ABU1S8A4_9MICO</name>
<proteinExistence type="predicted"/>
<comment type="caution">
    <text evidence="1">The sequence shown here is derived from an EMBL/GenBank/DDBJ whole genome shotgun (WGS) entry which is preliminary data.</text>
</comment>
<dbReference type="EMBL" id="JAVDUM010000002">
    <property type="protein sequence ID" value="MDR6865843.1"/>
    <property type="molecule type" value="Genomic_DNA"/>
</dbReference>
<evidence type="ECO:0000313" key="1">
    <source>
        <dbReference type="EMBL" id="MDR6865843.1"/>
    </source>
</evidence>
<organism evidence="1 2">
    <name type="scientific">Microbacterium resistens</name>
    <dbReference type="NCBI Taxonomy" id="156977"/>
    <lineage>
        <taxon>Bacteria</taxon>
        <taxon>Bacillati</taxon>
        <taxon>Actinomycetota</taxon>
        <taxon>Actinomycetes</taxon>
        <taxon>Micrococcales</taxon>
        <taxon>Microbacteriaceae</taxon>
        <taxon>Microbacterium</taxon>
    </lineage>
</organism>
<sequence>MVDGAGLPASMRRGCSHTVAWYARGLAAAFHSALAERSTSMREALGAAISTVTAMHSGTCRLGEGSPSATVAAWRIEDEAVDVLVLCDASVVLHGRDGSTREITDDRIEHAVSRRAAEILAEHRGTERQGRGIPSRDEVAAARFAALDATRNVDGGFWCAQTDPSAADRALVERHPLSGLRAVIAASDGGTRGFQLVGAHSLDHFARLATEGELETIVAEIRSGEDARSTASSFDKPHDDIAIAVAAFA</sequence>
<protein>
    <recommendedName>
        <fullName evidence="3">Integrase</fullName>
    </recommendedName>
</protein>
<dbReference type="Proteomes" id="UP001259347">
    <property type="component" value="Unassembled WGS sequence"/>
</dbReference>
<reference evidence="1 2" key="1">
    <citation type="submission" date="2023-07" db="EMBL/GenBank/DDBJ databases">
        <title>Sorghum-associated microbial communities from plants grown in Nebraska, USA.</title>
        <authorList>
            <person name="Schachtman D."/>
        </authorList>
    </citation>
    <scope>NUCLEOTIDE SEQUENCE [LARGE SCALE GENOMIC DNA]</scope>
    <source>
        <strain evidence="1 2">2980</strain>
    </source>
</reference>